<reference evidence="3" key="1">
    <citation type="submission" date="2022-07" db="EMBL/GenBank/DDBJ databases">
        <authorList>
            <person name="Macas J."/>
            <person name="Novak P."/>
            <person name="Neumann P."/>
        </authorList>
    </citation>
    <scope>NUCLEOTIDE SEQUENCE</scope>
</reference>
<protein>
    <submittedName>
        <fullName evidence="3">Uncharacterized protein</fullName>
    </submittedName>
</protein>
<feature type="coiled-coil region" evidence="1">
    <location>
        <begin position="77"/>
        <end position="104"/>
    </location>
</feature>
<comment type="caution">
    <text evidence="3">The sequence shown here is derived from an EMBL/GenBank/DDBJ whole genome shotgun (WGS) entry which is preliminary data.</text>
</comment>
<evidence type="ECO:0000313" key="3">
    <source>
        <dbReference type="EMBL" id="CAH9109255.1"/>
    </source>
</evidence>
<sequence length="134" mass="15699">MTTLTNSFLSWYGNAGVIAVGWFAYAGVIAEENCGFFRWEEGVNTHSSPQIEDVNVFKTQPITFDIQLEKRMMEEKIKKLCFKNQRLKGEVQQLKNEVCELRSEKFKCSRIWKKYSLCLTISFFMFSIVLLFLK</sequence>
<feature type="transmembrane region" description="Helical" evidence="2">
    <location>
        <begin position="115"/>
        <end position="133"/>
    </location>
</feature>
<dbReference type="AlphaFoldDB" id="A0AAV0DT21"/>
<feature type="transmembrane region" description="Helical" evidence="2">
    <location>
        <begin position="12"/>
        <end position="30"/>
    </location>
</feature>
<name>A0AAV0DT21_9ASTE</name>
<dbReference type="EMBL" id="CAMAPF010000150">
    <property type="protein sequence ID" value="CAH9109255.1"/>
    <property type="molecule type" value="Genomic_DNA"/>
</dbReference>
<gene>
    <name evidence="3" type="ORF">CEPIT_LOCUS18643</name>
</gene>
<organism evidence="3 4">
    <name type="scientific">Cuscuta epithymum</name>
    <dbReference type="NCBI Taxonomy" id="186058"/>
    <lineage>
        <taxon>Eukaryota</taxon>
        <taxon>Viridiplantae</taxon>
        <taxon>Streptophyta</taxon>
        <taxon>Embryophyta</taxon>
        <taxon>Tracheophyta</taxon>
        <taxon>Spermatophyta</taxon>
        <taxon>Magnoliopsida</taxon>
        <taxon>eudicotyledons</taxon>
        <taxon>Gunneridae</taxon>
        <taxon>Pentapetalae</taxon>
        <taxon>asterids</taxon>
        <taxon>lamiids</taxon>
        <taxon>Solanales</taxon>
        <taxon>Convolvulaceae</taxon>
        <taxon>Cuscuteae</taxon>
        <taxon>Cuscuta</taxon>
        <taxon>Cuscuta subgen. Cuscuta</taxon>
    </lineage>
</organism>
<keyword evidence="4" id="KW-1185">Reference proteome</keyword>
<keyword evidence="2" id="KW-0812">Transmembrane</keyword>
<evidence type="ECO:0000256" key="1">
    <source>
        <dbReference type="SAM" id="Coils"/>
    </source>
</evidence>
<keyword evidence="2" id="KW-1133">Transmembrane helix</keyword>
<accession>A0AAV0DT21</accession>
<keyword evidence="2" id="KW-0472">Membrane</keyword>
<proteinExistence type="predicted"/>
<dbReference type="Proteomes" id="UP001152523">
    <property type="component" value="Unassembled WGS sequence"/>
</dbReference>
<evidence type="ECO:0000256" key="2">
    <source>
        <dbReference type="SAM" id="Phobius"/>
    </source>
</evidence>
<keyword evidence="1" id="KW-0175">Coiled coil</keyword>
<evidence type="ECO:0000313" key="4">
    <source>
        <dbReference type="Proteomes" id="UP001152523"/>
    </source>
</evidence>